<protein>
    <submittedName>
        <fullName evidence="1">Uncharacterized protein</fullName>
    </submittedName>
</protein>
<dbReference type="EMBL" id="JAVDRF010000008">
    <property type="protein sequence ID" value="MDR6537968.1"/>
    <property type="molecule type" value="Genomic_DNA"/>
</dbReference>
<evidence type="ECO:0000313" key="1">
    <source>
        <dbReference type="EMBL" id="MDR6537968.1"/>
    </source>
</evidence>
<comment type="caution">
    <text evidence="1">The sequence shown here is derived from an EMBL/GenBank/DDBJ whole genome shotgun (WGS) entry which is preliminary data.</text>
</comment>
<accession>A0ABU1NHN8</accession>
<reference evidence="1 2" key="1">
    <citation type="submission" date="2023-07" db="EMBL/GenBank/DDBJ databases">
        <title>Sorghum-associated microbial communities from plants grown in Nebraska, USA.</title>
        <authorList>
            <person name="Schachtman D."/>
        </authorList>
    </citation>
    <scope>NUCLEOTIDE SEQUENCE [LARGE SCALE GENOMIC DNA]</scope>
    <source>
        <strain evidence="1 2">DS1781</strain>
    </source>
</reference>
<organism evidence="1 2">
    <name type="scientific">Variovorax soli</name>
    <dbReference type="NCBI Taxonomy" id="376815"/>
    <lineage>
        <taxon>Bacteria</taxon>
        <taxon>Pseudomonadati</taxon>
        <taxon>Pseudomonadota</taxon>
        <taxon>Betaproteobacteria</taxon>
        <taxon>Burkholderiales</taxon>
        <taxon>Comamonadaceae</taxon>
        <taxon>Variovorax</taxon>
    </lineage>
</organism>
<gene>
    <name evidence="1" type="ORF">J2739_003754</name>
</gene>
<name>A0ABU1NHN8_9BURK</name>
<sequence>MPDRHRHLLQVLRKAMRNEGLQKAFIPLSKH</sequence>
<keyword evidence="2" id="KW-1185">Reference proteome</keyword>
<proteinExistence type="predicted"/>
<dbReference type="Proteomes" id="UP001184230">
    <property type="component" value="Unassembled WGS sequence"/>
</dbReference>
<evidence type="ECO:0000313" key="2">
    <source>
        <dbReference type="Proteomes" id="UP001184230"/>
    </source>
</evidence>